<reference evidence="1" key="1">
    <citation type="submission" date="2020-05" db="EMBL/GenBank/DDBJ databases">
        <title>Large-scale comparative analyses of tick genomes elucidate their genetic diversity and vector capacities.</title>
        <authorList>
            <person name="Jia N."/>
            <person name="Wang J."/>
            <person name="Shi W."/>
            <person name="Du L."/>
            <person name="Sun Y."/>
            <person name="Zhan W."/>
            <person name="Jiang J."/>
            <person name="Wang Q."/>
            <person name="Zhang B."/>
            <person name="Ji P."/>
            <person name="Sakyi L.B."/>
            <person name="Cui X."/>
            <person name="Yuan T."/>
            <person name="Jiang B."/>
            <person name="Yang W."/>
            <person name="Lam T.T.-Y."/>
            <person name="Chang Q."/>
            <person name="Ding S."/>
            <person name="Wang X."/>
            <person name="Zhu J."/>
            <person name="Ruan X."/>
            <person name="Zhao L."/>
            <person name="Wei J."/>
            <person name="Que T."/>
            <person name="Du C."/>
            <person name="Cheng J."/>
            <person name="Dai P."/>
            <person name="Han X."/>
            <person name="Huang E."/>
            <person name="Gao Y."/>
            <person name="Liu J."/>
            <person name="Shao H."/>
            <person name="Ye R."/>
            <person name="Li L."/>
            <person name="Wei W."/>
            <person name="Wang X."/>
            <person name="Wang C."/>
            <person name="Yang T."/>
            <person name="Huo Q."/>
            <person name="Li W."/>
            <person name="Guo W."/>
            <person name="Chen H."/>
            <person name="Zhou L."/>
            <person name="Ni X."/>
            <person name="Tian J."/>
            <person name="Zhou Y."/>
            <person name="Sheng Y."/>
            <person name="Liu T."/>
            <person name="Pan Y."/>
            <person name="Xia L."/>
            <person name="Li J."/>
            <person name="Zhao F."/>
            <person name="Cao W."/>
        </authorList>
    </citation>
    <scope>NUCLEOTIDE SEQUENCE</scope>
    <source>
        <strain evidence="1">Hyas-2018</strain>
    </source>
</reference>
<name>A0ACB7S5S4_HYAAI</name>
<gene>
    <name evidence="1" type="ORF">HPB50_009657</name>
</gene>
<sequence length="116" mass="12663">MARLPGEQAAETDLWNGRKRVLEEQRKDSLCRRILSHLGDRSPQAPNGGEFDAYVITSDGLLLSLGQQVPPFASMNLSDLDFSSCESSCHALHQAASSGPLWLLRLDLLTPTPDSS</sequence>
<dbReference type="EMBL" id="CM023485">
    <property type="protein sequence ID" value="KAH6930113.1"/>
    <property type="molecule type" value="Genomic_DNA"/>
</dbReference>
<accession>A0ACB7S5S4</accession>
<comment type="caution">
    <text evidence="1">The sequence shown here is derived from an EMBL/GenBank/DDBJ whole genome shotgun (WGS) entry which is preliminary data.</text>
</comment>
<protein>
    <submittedName>
        <fullName evidence="1">Uncharacterized protein</fullName>
    </submittedName>
</protein>
<keyword evidence="2" id="KW-1185">Reference proteome</keyword>
<evidence type="ECO:0000313" key="1">
    <source>
        <dbReference type="EMBL" id="KAH6930113.1"/>
    </source>
</evidence>
<organism evidence="1 2">
    <name type="scientific">Hyalomma asiaticum</name>
    <name type="common">Tick</name>
    <dbReference type="NCBI Taxonomy" id="266040"/>
    <lineage>
        <taxon>Eukaryota</taxon>
        <taxon>Metazoa</taxon>
        <taxon>Ecdysozoa</taxon>
        <taxon>Arthropoda</taxon>
        <taxon>Chelicerata</taxon>
        <taxon>Arachnida</taxon>
        <taxon>Acari</taxon>
        <taxon>Parasitiformes</taxon>
        <taxon>Ixodida</taxon>
        <taxon>Ixodoidea</taxon>
        <taxon>Ixodidae</taxon>
        <taxon>Hyalomminae</taxon>
        <taxon>Hyalomma</taxon>
    </lineage>
</organism>
<evidence type="ECO:0000313" key="2">
    <source>
        <dbReference type="Proteomes" id="UP000821845"/>
    </source>
</evidence>
<dbReference type="Proteomes" id="UP000821845">
    <property type="component" value="Chromosome 5"/>
</dbReference>
<proteinExistence type="predicted"/>